<protein>
    <submittedName>
        <fullName evidence="3">Uncharacterized protein LOC108673031</fullName>
    </submittedName>
</protein>
<proteinExistence type="predicted"/>
<evidence type="ECO:0000256" key="1">
    <source>
        <dbReference type="SAM" id="SignalP"/>
    </source>
</evidence>
<evidence type="ECO:0000313" key="2">
    <source>
        <dbReference type="Proteomes" id="UP000694843"/>
    </source>
</evidence>
<keyword evidence="1" id="KW-0732">Signal</keyword>
<evidence type="ECO:0000313" key="3">
    <source>
        <dbReference type="RefSeq" id="XP_018016288.1"/>
    </source>
</evidence>
<keyword evidence="2" id="KW-1185">Reference proteome</keyword>
<feature type="chain" id="PRO_5034527333" evidence="1">
    <location>
        <begin position="22"/>
        <end position="406"/>
    </location>
</feature>
<dbReference type="GeneID" id="108673031"/>
<dbReference type="RefSeq" id="XP_018016288.1">
    <property type="nucleotide sequence ID" value="XM_018160799.1"/>
</dbReference>
<sequence length="406" mass="45140">MWVRICLALYMLASCVADVAADDQDRPETGPLFYSPYGPPSVYNRHPYPDLPLVHMIVDMPASNDDADEHDADDNQSEENQMMDIVRSMHDPIFQSTFTSSPHGNFVHGSVANAVPGHAPITFRAGSIAPTAILNKNSLQGSFRVDVVGSSQSPRLNNSFLASSKDQETRKTMPKNNSILKHKAGILLPTRYPGSRLHPVAHDSGDYIPITHFDGRINNDANRENSYTNRFLWPLRGGKNHFRSMSQFTQGIVRNKYSGLGALSNAPISENTVTSQSSKTVPSFTFNYNNAPRGRTTLTSRNEELARHIERGSLSVLGDRNLPVTRYSQKDLSHSHYEGNGPNINKYLPYIQNNHARKMTFNVQRAQSTISSAKYGGLVDQSVLAKRKIVPRGNQNHAHSAHNSKY</sequence>
<gene>
    <name evidence="3" type="primary">LOC108673031</name>
</gene>
<dbReference type="PROSITE" id="PS51257">
    <property type="entry name" value="PROKAR_LIPOPROTEIN"/>
    <property type="match status" value="1"/>
</dbReference>
<name>A0A8B7NRG1_HYAAZ</name>
<accession>A0A8B7NRG1</accession>
<feature type="signal peptide" evidence="1">
    <location>
        <begin position="1"/>
        <end position="21"/>
    </location>
</feature>
<dbReference type="KEGG" id="hazt:108673031"/>
<organism evidence="2 3">
    <name type="scientific">Hyalella azteca</name>
    <name type="common">Amphipod</name>
    <dbReference type="NCBI Taxonomy" id="294128"/>
    <lineage>
        <taxon>Eukaryota</taxon>
        <taxon>Metazoa</taxon>
        <taxon>Ecdysozoa</taxon>
        <taxon>Arthropoda</taxon>
        <taxon>Crustacea</taxon>
        <taxon>Multicrustacea</taxon>
        <taxon>Malacostraca</taxon>
        <taxon>Eumalacostraca</taxon>
        <taxon>Peracarida</taxon>
        <taxon>Amphipoda</taxon>
        <taxon>Senticaudata</taxon>
        <taxon>Talitrida</taxon>
        <taxon>Talitroidea</taxon>
        <taxon>Hyalellidae</taxon>
        <taxon>Hyalella</taxon>
    </lineage>
</organism>
<reference evidence="3" key="1">
    <citation type="submission" date="2025-08" db="UniProtKB">
        <authorList>
            <consortium name="RefSeq"/>
        </authorList>
    </citation>
    <scope>IDENTIFICATION</scope>
    <source>
        <tissue evidence="3">Whole organism</tissue>
    </source>
</reference>
<dbReference type="AlphaFoldDB" id="A0A8B7NRG1"/>
<dbReference type="Proteomes" id="UP000694843">
    <property type="component" value="Unplaced"/>
</dbReference>